<dbReference type="AlphaFoldDB" id="A0A2P7SC16"/>
<organism evidence="4 5">
    <name type="scientific">Kumtagia ephedrae</name>
    <dbReference type="NCBI Taxonomy" id="2116701"/>
    <lineage>
        <taxon>Bacteria</taxon>
        <taxon>Pseudomonadati</taxon>
        <taxon>Pseudomonadota</taxon>
        <taxon>Alphaproteobacteria</taxon>
        <taxon>Hyphomicrobiales</taxon>
        <taxon>Phyllobacteriaceae</taxon>
        <taxon>Kumtagia</taxon>
    </lineage>
</organism>
<dbReference type="EMBL" id="PXYK01000010">
    <property type="protein sequence ID" value="PSJ60047.1"/>
    <property type="molecule type" value="Genomic_DNA"/>
</dbReference>
<dbReference type="InterPro" id="IPR016181">
    <property type="entry name" value="Acyl_CoA_acyltransferase"/>
</dbReference>
<dbReference type="OrthoDB" id="9793394at2"/>
<keyword evidence="1" id="KW-1277">Toxin-antitoxin system</keyword>
<dbReference type="Gene3D" id="3.40.630.30">
    <property type="match status" value="1"/>
</dbReference>
<dbReference type="RefSeq" id="WP_106772460.1">
    <property type="nucleotide sequence ID" value="NZ_PXYK01000010.1"/>
</dbReference>
<dbReference type="GO" id="GO:0016746">
    <property type="term" value="F:acyltransferase activity"/>
    <property type="evidence" value="ECO:0007669"/>
    <property type="project" value="UniProtKB-KW"/>
</dbReference>
<evidence type="ECO:0000256" key="2">
    <source>
        <dbReference type="ARBA" id="ARBA00022679"/>
    </source>
</evidence>
<evidence type="ECO:0000256" key="1">
    <source>
        <dbReference type="ARBA" id="ARBA00022649"/>
    </source>
</evidence>
<keyword evidence="3" id="KW-0012">Acyltransferase</keyword>
<keyword evidence="2 4" id="KW-0808">Transferase</keyword>
<evidence type="ECO:0000313" key="4">
    <source>
        <dbReference type="EMBL" id="PSJ60047.1"/>
    </source>
</evidence>
<evidence type="ECO:0000256" key="3">
    <source>
        <dbReference type="ARBA" id="ARBA00023315"/>
    </source>
</evidence>
<keyword evidence="5" id="KW-1185">Reference proteome</keyword>
<dbReference type="SUPFAM" id="SSF55729">
    <property type="entry name" value="Acyl-CoA N-acyltransferases (Nat)"/>
    <property type="match status" value="1"/>
</dbReference>
<dbReference type="Proteomes" id="UP000241229">
    <property type="component" value="Unassembled WGS sequence"/>
</dbReference>
<accession>A0A2P7SC16</accession>
<evidence type="ECO:0000313" key="5">
    <source>
        <dbReference type="Proteomes" id="UP000241229"/>
    </source>
</evidence>
<dbReference type="PANTHER" id="PTHR36449">
    <property type="entry name" value="ACETYLTRANSFERASE-RELATED"/>
    <property type="match status" value="1"/>
</dbReference>
<name>A0A2P7SC16_9HYPH</name>
<gene>
    <name evidence="4" type="ORF">C7I84_12165</name>
</gene>
<proteinExistence type="predicted"/>
<sequence length="174" mass="19023">MPSSSGTDEPQFLIESLGKEHDRSRFACGNERIDAYFRQAVSQDIKRQYATCFVARPADSSRVAAFYTLSASSVPVTEVPEPLARKLPRYPTVPAILIGWLARDLDYSGFGLGEAMLFDAIRTVASAPIGAHAVFADAIDDRASAFYRSYGFTPLTSRSATFYLPLAAAKTLVR</sequence>
<reference evidence="4 5" key="1">
    <citation type="submission" date="2018-03" db="EMBL/GenBank/DDBJ databases">
        <title>The draft genome of Mesorhizobium sp. 6GN-30.</title>
        <authorList>
            <person name="Liu L."/>
            <person name="Li L."/>
            <person name="Wang T."/>
            <person name="Zhang X."/>
            <person name="Liang L."/>
        </authorList>
    </citation>
    <scope>NUCLEOTIDE SEQUENCE [LARGE SCALE GENOMIC DNA]</scope>
    <source>
        <strain evidence="4 5">6GN30</strain>
    </source>
</reference>
<comment type="caution">
    <text evidence="4">The sequence shown here is derived from an EMBL/GenBank/DDBJ whole genome shotgun (WGS) entry which is preliminary data.</text>
</comment>
<protein>
    <submittedName>
        <fullName evidence="4">GNAT family N-acetyltransferase</fullName>
    </submittedName>
</protein>
<dbReference type="PANTHER" id="PTHR36449:SF1">
    <property type="entry name" value="ACETYLTRANSFERASE"/>
    <property type="match status" value="1"/>
</dbReference>